<keyword evidence="2" id="KW-1185">Reference proteome</keyword>
<gene>
    <name evidence="1" type="ORF">AAHA92_33737</name>
</gene>
<comment type="caution">
    <text evidence="1">The sequence shown here is derived from an EMBL/GenBank/DDBJ whole genome shotgun (WGS) entry which is preliminary data.</text>
</comment>
<accession>A0ABD1FT89</accession>
<dbReference type="Proteomes" id="UP001567538">
    <property type="component" value="Unassembled WGS sequence"/>
</dbReference>
<evidence type="ECO:0000313" key="1">
    <source>
        <dbReference type="EMBL" id="KAL1533928.1"/>
    </source>
</evidence>
<evidence type="ECO:0000313" key="2">
    <source>
        <dbReference type="Proteomes" id="UP001567538"/>
    </source>
</evidence>
<dbReference type="EMBL" id="JBEAFC010000014">
    <property type="protein sequence ID" value="KAL1533928.1"/>
    <property type="molecule type" value="Genomic_DNA"/>
</dbReference>
<proteinExistence type="predicted"/>
<organism evidence="1 2">
    <name type="scientific">Salvia divinorum</name>
    <name type="common">Maria pastora</name>
    <name type="synonym">Diviner's sage</name>
    <dbReference type="NCBI Taxonomy" id="28513"/>
    <lineage>
        <taxon>Eukaryota</taxon>
        <taxon>Viridiplantae</taxon>
        <taxon>Streptophyta</taxon>
        <taxon>Embryophyta</taxon>
        <taxon>Tracheophyta</taxon>
        <taxon>Spermatophyta</taxon>
        <taxon>Magnoliopsida</taxon>
        <taxon>eudicotyledons</taxon>
        <taxon>Gunneridae</taxon>
        <taxon>Pentapetalae</taxon>
        <taxon>asterids</taxon>
        <taxon>lamiids</taxon>
        <taxon>Lamiales</taxon>
        <taxon>Lamiaceae</taxon>
        <taxon>Nepetoideae</taxon>
        <taxon>Mentheae</taxon>
        <taxon>Salviinae</taxon>
        <taxon>Salvia</taxon>
        <taxon>Salvia subgen. Calosphace</taxon>
    </lineage>
</organism>
<dbReference type="AlphaFoldDB" id="A0ABD1FT89"/>
<name>A0ABD1FT89_SALDI</name>
<sequence>MDLRAETDPCGVGALCRITENLNTTNDNMAVLAASNGEIKSRMAVDKSTLELNEGKLKLERANKKALIKRREACIRNLEDKTVVITDIKHIEGLIKLKCASNTKRVGLPLFSNCAAAGKSPRKSPRKPSRKPRCIVSDCSFDGLPISRSEPGRPPCGHPLIFTVAGAAGVEGSRRRCGC</sequence>
<protein>
    <submittedName>
        <fullName evidence="1">Uncharacterized protein</fullName>
    </submittedName>
</protein>
<reference evidence="1 2" key="1">
    <citation type="submission" date="2024-06" db="EMBL/GenBank/DDBJ databases">
        <title>A chromosome level genome sequence of Diviner's sage (Salvia divinorum).</title>
        <authorList>
            <person name="Ford S.A."/>
            <person name="Ro D.-K."/>
            <person name="Ness R.W."/>
            <person name="Phillips M.A."/>
        </authorList>
    </citation>
    <scope>NUCLEOTIDE SEQUENCE [LARGE SCALE GENOMIC DNA]</scope>
    <source>
        <strain evidence="1">SAF-2024a</strain>
        <tissue evidence="1">Leaf</tissue>
    </source>
</reference>